<proteinExistence type="predicted"/>
<evidence type="ECO:0000313" key="17">
    <source>
        <dbReference type="Proteomes" id="UP000068026"/>
    </source>
</evidence>
<keyword evidence="8 16" id="KW-0418">Kinase</keyword>
<dbReference type="Pfam" id="PF00512">
    <property type="entry name" value="HisKA"/>
    <property type="match status" value="1"/>
</dbReference>
<dbReference type="SUPFAM" id="SSF47384">
    <property type="entry name" value="Homodimeric domain of signal transducing histidine kinase"/>
    <property type="match status" value="1"/>
</dbReference>
<keyword evidence="9" id="KW-0067">ATP-binding</keyword>
<keyword evidence="11" id="KW-0902">Two-component regulatory system</keyword>
<accession>A0A0X8VDL2</accession>
<keyword evidence="4" id="KW-0597">Phosphoprotein</keyword>
<dbReference type="GO" id="GO:0005524">
    <property type="term" value="F:ATP binding"/>
    <property type="evidence" value="ECO:0007669"/>
    <property type="project" value="UniProtKB-KW"/>
</dbReference>
<keyword evidence="10 13" id="KW-1133">Transmembrane helix</keyword>
<dbReference type="Proteomes" id="UP000184204">
    <property type="component" value="Unassembled WGS sequence"/>
</dbReference>
<dbReference type="EC" id="2.7.13.3" evidence="3"/>
<dbReference type="InterPro" id="IPR005467">
    <property type="entry name" value="His_kinase_dom"/>
</dbReference>
<dbReference type="InterPro" id="IPR004358">
    <property type="entry name" value="Sig_transdc_His_kin-like_C"/>
</dbReference>
<gene>
    <name evidence="15" type="primary">kdpD_3</name>
    <name evidence="15" type="ORF">CPRO_21920</name>
    <name evidence="16" type="ORF">SAMN02745151_01967</name>
</gene>
<evidence type="ECO:0000256" key="4">
    <source>
        <dbReference type="ARBA" id="ARBA00022553"/>
    </source>
</evidence>
<evidence type="ECO:0000256" key="2">
    <source>
        <dbReference type="ARBA" id="ARBA00004141"/>
    </source>
</evidence>
<dbReference type="InterPro" id="IPR038318">
    <property type="entry name" value="KdpD_sf"/>
</dbReference>
<evidence type="ECO:0000313" key="15">
    <source>
        <dbReference type="EMBL" id="AMJ41772.1"/>
    </source>
</evidence>
<organism evidence="16 18">
    <name type="scientific">Anaerotignum propionicum DSM 1682</name>
    <dbReference type="NCBI Taxonomy" id="991789"/>
    <lineage>
        <taxon>Bacteria</taxon>
        <taxon>Bacillati</taxon>
        <taxon>Bacillota</taxon>
        <taxon>Clostridia</taxon>
        <taxon>Lachnospirales</taxon>
        <taxon>Anaerotignaceae</taxon>
        <taxon>Anaerotignum</taxon>
    </lineage>
</organism>
<dbReference type="Pfam" id="PF13493">
    <property type="entry name" value="DUF4118"/>
    <property type="match status" value="1"/>
</dbReference>
<evidence type="ECO:0000256" key="13">
    <source>
        <dbReference type="SAM" id="Phobius"/>
    </source>
</evidence>
<keyword evidence="6 13" id="KW-0812">Transmembrane</keyword>
<evidence type="ECO:0000256" key="6">
    <source>
        <dbReference type="ARBA" id="ARBA00022692"/>
    </source>
</evidence>
<feature type="transmembrane region" description="Helical" evidence="13">
    <location>
        <begin position="52"/>
        <end position="85"/>
    </location>
</feature>
<evidence type="ECO:0000313" key="16">
    <source>
        <dbReference type="EMBL" id="SHE84264.1"/>
    </source>
</evidence>
<dbReference type="InterPro" id="IPR029016">
    <property type="entry name" value="GAF-like_dom_sf"/>
</dbReference>
<evidence type="ECO:0000256" key="12">
    <source>
        <dbReference type="ARBA" id="ARBA00023136"/>
    </source>
</evidence>
<evidence type="ECO:0000256" key="9">
    <source>
        <dbReference type="ARBA" id="ARBA00022840"/>
    </source>
</evidence>
<name>A0A0X8VDL2_ANAPI</name>
<feature type="domain" description="Histidine kinase" evidence="14">
    <location>
        <begin position="299"/>
        <end position="514"/>
    </location>
</feature>
<dbReference type="InterPro" id="IPR052023">
    <property type="entry name" value="Histidine_kinase_KdpD"/>
</dbReference>
<reference evidence="15 17" key="1">
    <citation type="journal article" date="2016" name="Genome Announc.">
        <title>Complete Genome Sequence of the Amino Acid-Fermenting Clostridium propionicum X2 (DSM 1682).</title>
        <authorList>
            <person name="Poehlein A."/>
            <person name="Schlien K."/>
            <person name="Chowdhury N.P."/>
            <person name="Gottschalk G."/>
            <person name="Buckel W."/>
            <person name="Daniel R."/>
        </authorList>
    </citation>
    <scope>NUCLEOTIDE SEQUENCE [LARGE SCALE GENOMIC DNA]</scope>
    <source>
        <strain evidence="15 17">X2</strain>
    </source>
</reference>
<dbReference type="InterPro" id="IPR036097">
    <property type="entry name" value="HisK_dim/P_sf"/>
</dbReference>
<dbReference type="Gene3D" id="3.30.565.10">
    <property type="entry name" value="Histidine kinase-like ATPase, C-terminal domain"/>
    <property type="match status" value="1"/>
</dbReference>
<dbReference type="Gene3D" id="1.20.120.620">
    <property type="entry name" value="Backbone structure of the membrane domain of e. Coli histidine kinase receptor kdpd"/>
    <property type="match status" value="1"/>
</dbReference>
<dbReference type="AlphaFoldDB" id="A0A0X8VDL2"/>
<evidence type="ECO:0000256" key="5">
    <source>
        <dbReference type="ARBA" id="ARBA00022679"/>
    </source>
</evidence>
<dbReference type="OrthoDB" id="9806130at2"/>
<dbReference type="PRINTS" id="PR00344">
    <property type="entry name" value="BCTRLSENSOR"/>
</dbReference>
<evidence type="ECO:0000256" key="1">
    <source>
        <dbReference type="ARBA" id="ARBA00000085"/>
    </source>
</evidence>
<evidence type="ECO:0000313" key="18">
    <source>
        <dbReference type="Proteomes" id="UP000184204"/>
    </source>
</evidence>
<reference evidence="17" key="2">
    <citation type="submission" date="2016-01" db="EMBL/GenBank/DDBJ databases">
        <authorList>
            <person name="Poehlein A."/>
            <person name="Schlien K."/>
            <person name="Gottschalk G."/>
            <person name="Buckel W."/>
            <person name="Daniel R."/>
        </authorList>
    </citation>
    <scope>NUCLEOTIDE SEQUENCE [LARGE SCALE GENOMIC DNA]</scope>
    <source>
        <strain evidence="17">X2</strain>
    </source>
</reference>
<comment type="catalytic activity">
    <reaction evidence="1">
        <text>ATP + protein L-histidine = ADP + protein N-phospho-L-histidine.</text>
        <dbReference type="EC" id="2.7.13.3"/>
    </reaction>
</comment>
<dbReference type="InterPro" id="IPR003594">
    <property type="entry name" value="HATPase_dom"/>
</dbReference>
<keyword evidence="7" id="KW-0547">Nucleotide-binding</keyword>
<dbReference type="SMART" id="SM00388">
    <property type="entry name" value="HisKA"/>
    <property type="match status" value="1"/>
</dbReference>
<dbReference type="PROSITE" id="PS50109">
    <property type="entry name" value="HIS_KIN"/>
    <property type="match status" value="1"/>
</dbReference>
<evidence type="ECO:0000259" key="14">
    <source>
        <dbReference type="PROSITE" id="PS50109"/>
    </source>
</evidence>
<dbReference type="EMBL" id="CP014223">
    <property type="protein sequence ID" value="AMJ41772.1"/>
    <property type="molecule type" value="Genomic_DNA"/>
</dbReference>
<dbReference type="InterPro" id="IPR036890">
    <property type="entry name" value="HATPase_C_sf"/>
</dbReference>
<dbReference type="Pfam" id="PF02518">
    <property type="entry name" value="HATPase_c"/>
    <property type="match status" value="1"/>
</dbReference>
<comment type="subcellular location">
    <subcellularLocation>
        <location evidence="2">Membrane</location>
        <topology evidence="2">Multi-pass membrane protein</topology>
    </subcellularLocation>
</comment>
<dbReference type="InterPro" id="IPR025201">
    <property type="entry name" value="KdpD_TM"/>
</dbReference>
<evidence type="ECO:0000256" key="7">
    <source>
        <dbReference type="ARBA" id="ARBA00022741"/>
    </source>
</evidence>
<protein>
    <recommendedName>
        <fullName evidence="3">histidine kinase</fullName>
        <ecNumber evidence="3">2.7.13.3</ecNumber>
    </recommendedName>
</protein>
<reference evidence="18" key="3">
    <citation type="submission" date="2016-11" db="EMBL/GenBank/DDBJ databases">
        <authorList>
            <person name="Jaros S."/>
            <person name="Januszkiewicz K."/>
            <person name="Wedrychowicz H."/>
        </authorList>
    </citation>
    <scope>NUCLEOTIDE SEQUENCE [LARGE SCALE GENOMIC DNA]</scope>
    <source>
        <strain evidence="18">DSM 1682</strain>
    </source>
</reference>
<evidence type="ECO:0000256" key="10">
    <source>
        <dbReference type="ARBA" id="ARBA00022989"/>
    </source>
</evidence>
<keyword evidence="17" id="KW-1185">Reference proteome</keyword>
<dbReference type="SUPFAM" id="SSF55874">
    <property type="entry name" value="ATPase domain of HSP90 chaperone/DNA topoisomerase II/histidine kinase"/>
    <property type="match status" value="1"/>
</dbReference>
<dbReference type="Gene3D" id="3.30.450.40">
    <property type="match status" value="1"/>
</dbReference>
<dbReference type="InterPro" id="IPR003661">
    <property type="entry name" value="HisK_dim/P_dom"/>
</dbReference>
<dbReference type="KEGG" id="cpro:CPRO_21920"/>
<sequence>MRDYLHQLKMIKLSPDIILFDLFKTILVFLIATSFALCVVEMNVISDNIFGVYMFGVAITSVITSGYIWGLLSSIGGVIAVNFFFTYPFFALNFSMSGYPITFALLLLMSVLVSALTTRVKKAAVLSAMRENRSENLTKMSNALLSANTLTKILEITVDFFSQSNQCSVIGYFGDPTEPEIKLLKAIQNNDELILNSPLELQVAKIAFTTNKISGVTLESEAHNCKGTYIPISVENRVYGVIGLLFENPDNVLMDVYKFSSIMVFQTILAIERQAIEEKAQQILLEKEKEKMRSNLLRAVSHDLRTPLTCIIGASSTLLENKDKITEETFDRLLHDIHHDAQWLIHMVENLLSITKISSEGAKVKKQDEVVEEIVAEAIARVHKRFPDASIYVSVPQEMLIVPMDATLIEQVLINLLENAIRHAQTVLPIALKVFQENKEIIFTITDYGKGIDPARISTIFEGDNGNASVDSNRGLGIGLSLCKTIILAHNGRIFAENQPCGGAVFTFALPMKGES</sequence>
<dbReference type="CDD" id="cd00082">
    <property type="entry name" value="HisKA"/>
    <property type="match status" value="1"/>
</dbReference>
<dbReference type="Gene3D" id="1.10.287.130">
    <property type="match status" value="1"/>
</dbReference>
<dbReference type="GO" id="GO:0005886">
    <property type="term" value="C:plasma membrane"/>
    <property type="evidence" value="ECO:0007669"/>
    <property type="project" value="TreeGrafter"/>
</dbReference>
<evidence type="ECO:0000256" key="8">
    <source>
        <dbReference type="ARBA" id="ARBA00022777"/>
    </source>
</evidence>
<dbReference type="SMART" id="SM00387">
    <property type="entry name" value="HATPase_c"/>
    <property type="match status" value="1"/>
</dbReference>
<dbReference type="Proteomes" id="UP000068026">
    <property type="component" value="Chromosome"/>
</dbReference>
<feature type="transmembrane region" description="Helical" evidence="13">
    <location>
        <begin position="17"/>
        <end position="40"/>
    </location>
</feature>
<dbReference type="PANTHER" id="PTHR45569:SF1">
    <property type="entry name" value="SENSOR PROTEIN KDPD"/>
    <property type="match status" value="1"/>
</dbReference>
<dbReference type="GO" id="GO:0000155">
    <property type="term" value="F:phosphorelay sensor kinase activity"/>
    <property type="evidence" value="ECO:0007669"/>
    <property type="project" value="InterPro"/>
</dbReference>
<dbReference type="RefSeq" id="WP_066051545.1">
    <property type="nucleotide sequence ID" value="NZ_CP014223.1"/>
</dbReference>
<evidence type="ECO:0000256" key="11">
    <source>
        <dbReference type="ARBA" id="ARBA00023012"/>
    </source>
</evidence>
<evidence type="ECO:0000256" key="3">
    <source>
        <dbReference type="ARBA" id="ARBA00012438"/>
    </source>
</evidence>
<reference evidence="16" key="4">
    <citation type="submission" date="2016-11" db="EMBL/GenBank/DDBJ databases">
        <authorList>
            <person name="Varghese N."/>
            <person name="Submissions S."/>
        </authorList>
    </citation>
    <scope>NUCLEOTIDE SEQUENCE</scope>
    <source>
        <strain evidence="16">DSM 1682</strain>
    </source>
</reference>
<keyword evidence="12 13" id="KW-0472">Membrane</keyword>
<dbReference type="EMBL" id="FQUA01000008">
    <property type="protein sequence ID" value="SHE84264.1"/>
    <property type="molecule type" value="Genomic_DNA"/>
</dbReference>
<dbReference type="PANTHER" id="PTHR45569">
    <property type="entry name" value="SENSOR PROTEIN KDPD"/>
    <property type="match status" value="1"/>
</dbReference>
<feature type="transmembrane region" description="Helical" evidence="13">
    <location>
        <begin position="97"/>
        <end position="120"/>
    </location>
</feature>
<keyword evidence="5 15" id="KW-0808">Transferase</keyword>